<dbReference type="EMBL" id="MN740346">
    <property type="protein sequence ID" value="QHU01537.1"/>
    <property type="molecule type" value="Genomic_DNA"/>
</dbReference>
<dbReference type="AlphaFoldDB" id="A0A6C0JAF7"/>
<dbReference type="PANTHER" id="PTHR23389:SF3">
    <property type="entry name" value="CHROMOSOME TRANSMISSION FIDELITY PROTEIN 18 HOMOLOG"/>
    <property type="match status" value="1"/>
</dbReference>
<dbReference type="Gene3D" id="3.40.50.300">
    <property type="entry name" value="P-loop containing nucleotide triphosphate hydrolases"/>
    <property type="match status" value="1"/>
</dbReference>
<dbReference type="CDD" id="cd00009">
    <property type="entry name" value="AAA"/>
    <property type="match status" value="1"/>
</dbReference>
<evidence type="ECO:0000313" key="1">
    <source>
        <dbReference type="EMBL" id="QHU01537.1"/>
    </source>
</evidence>
<dbReference type="Pfam" id="PF03215">
    <property type="entry name" value="Rad17"/>
    <property type="match status" value="1"/>
</dbReference>
<dbReference type="GO" id="GO:0005634">
    <property type="term" value="C:nucleus"/>
    <property type="evidence" value="ECO:0007669"/>
    <property type="project" value="TreeGrafter"/>
</dbReference>
<dbReference type="PANTHER" id="PTHR23389">
    <property type="entry name" value="CHROMOSOME TRANSMISSION FIDELITY FACTOR 18"/>
    <property type="match status" value="1"/>
</dbReference>
<reference evidence="1" key="1">
    <citation type="journal article" date="2020" name="Nature">
        <title>Giant virus diversity and host interactions through global metagenomics.</title>
        <authorList>
            <person name="Schulz F."/>
            <person name="Roux S."/>
            <person name="Paez-Espino D."/>
            <person name="Jungbluth S."/>
            <person name="Walsh D.A."/>
            <person name="Denef V.J."/>
            <person name="McMahon K.D."/>
            <person name="Konstantinidis K.T."/>
            <person name="Eloe-Fadrosh E.A."/>
            <person name="Kyrpides N.C."/>
            <person name="Woyke T."/>
        </authorList>
    </citation>
    <scope>NUCLEOTIDE SEQUENCE</scope>
    <source>
        <strain evidence="1">GVMAG-M-3300025874-2</strain>
    </source>
</reference>
<accession>A0A6C0JAF7</accession>
<dbReference type="GO" id="GO:0003677">
    <property type="term" value="F:DNA binding"/>
    <property type="evidence" value="ECO:0007669"/>
    <property type="project" value="TreeGrafter"/>
</dbReference>
<name>A0A6C0JAF7_9ZZZZ</name>
<evidence type="ECO:0008006" key="2">
    <source>
        <dbReference type="Google" id="ProtNLM"/>
    </source>
</evidence>
<sequence>MNKSWFDKYTPNKLTDLMLSSDKLTKIDDWMNQLNKKKGIKLLLIQGPSGSGKSLLAKLIMKHYNYESMIYDCNTQNEIKIDELFKFSLTYRNVEEMFNKKKKKGIILDNIKIDYSSKSSSAEIKTLTKILKENRKGKNKIESPIICIENNFKTKTIKTLKKYSVVLTIPSPSNYKLECIANKIFKKQKIKIDIDVKLLLLNYIDNDIRQLINVLYYISNNNKNNKLTLESFEKIKDTIKKKDPKYQLYTAANKFMNNRLTYIESDVIYNTISMILPLLVFDNFYKKKNDDIVRILTNISDIDIIQNKIIKTQNYRLSYINQNSIYDINYLINKKKKRIDVTSSTLLNKCSEYYVARKKKSIDNYLFTEIISKQ</sequence>
<protein>
    <recommendedName>
        <fullName evidence="2">AAA+ ATPase domain-containing protein</fullName>
    </recommendedName>
</protein>
<proteinExistence type="predicted"/>
<dbReference type="SUPFAM" id="SSF52540">
    <property type="entry name" value="P-loop containing nucleoside triphosphate hydrolases"/>
    <property type="match status" value="1"/>
</dbReference>
<dbReference type="InterPro" id="IPR027417">
    <property type="entry name" value="P-loop_NTPase"/>
</dbReference>
<organism evidence="1">
    <name type="scientific">viral metagenome</name>
    <dbReference type="NCBI Taxonomy" id="1070528"/>
    <lineage>
        <taxon>unclassified sequences</taxon>
        <taxon>metagenomes</taxon>
        <taxon>organismal metagenomes</taxon>
    </lineage>
</organism>